<reference evidence="1 2" key="1">
    <citation type="submission" date="2019-09" db="EMBL/GenBank/DDBJ databases">
        <authorList>
            <person name="Ou C."/>
        </authorList>
    </citation>
    <scope>NUCLEOTIDE SEQUENCE [LARGE SCALE GENOMIC DNA]</scope>
    <source>
        <strain evidence="1">S2</strain>
        <tissue evidence="1">Leaf</tissue>
    </source>
</reference>
<protein>
    <submittedName>
        <fullName evidence="1">Mediator of RNA polymerase II transcription subunit 8</fullName>
    </submittedName>
</protein>
<reference evidence="1 2" key="2">
    <citation type="submission" date="2019-11" db="EMBL/GenBank/DDBJ databases">
        <title>A de novo genome assembly of a pear dwarfing rootstock.</title>
        <authorList>
            <person name="Wang F."/>
            <person name="Wang J."/>
            <person name="Li S."/>
            <person name="Zhang Y."/>
            <person name="Fang M."/>
            <person name="Ma L."/>
            <person name="Zhao Y."/>
            <person name="Jiang S."/>
        </authorList>
    </citation>
    <scope>NUCLEOTIDE SEQUENCE [LARGE SCALE GENOMIC DNA]</scope>
    <source>
        <strain evidence="1">S2</strain>
        <tissue evidence="1">Leaf</tissue>
    </source>
</reference>
<name>A0A5N5GFQ7_9ROSA</name>
<evidence type="ECO:0000313" key="1">
    <source>
        <dbReference type="EMBL" id="KAB2614339.1"/>
    </source>
</evidence>
<dbReference type="OrthoDB" id="542418at2759"/>
<sequence>MGSHIHAGLRLPGDQRQNAPGLPMHLVDVLSIGGVQAYSEASGNNQLGFVVQSATYWKEASSRSSVPTIASVTMLKLLPQLNGEDF</sequence>
<accession>A0A5N5GFQ7</accession>
<proteinExistence type="predicted"/>
<dbReference type="EMBL" id="SMOL01000440">
    <property type="protein sequence ID" value="KAB2614339.1"/>
    <property type="molecule type" value="Genomic_DNA"/>
</dbReference>
<dbReference type="AlphaFoldDB" id="A0A5N5GFQ7"/>
<dbReference type="Proteomes" id="UP000327157">
    <property type="component" value="Unassembled WGS sequence"/>
</dbReference>
<gene>
    <name evidence="1" type="ORF">D8674_040486</name>
</gene>
<comment type="caution">
    <text evidence="1">The sequence shown here is derived from an EMBL/GenBank/DDBJ whole genome shotgun (WGS) entry which is preliminary data.</text>
</comment>
<organism evidence="1 2">
    <name type="scientific">Pyrus ussuriensis x Pyrus communis</name>
    <dbReference type="NCBI Taxonomy" id="2448454"/>
    <lineage>
        <taxon>Eukaryota</taxon>
        <taxon>Viridiplantae</taxon>
        <taxon>Streptophyta</taxon>
        <taxon>Embryophyta</taxon>
        <taxon>Tracheophyta</taxon>
        <taxon>Spermatophyta</taxon>
        <taxon>Magnoliopsida</taxon>
        <taxon>eudicotyledons</taxon>
        <taxon>Gunneridae</taxon>
        <taxon>Pentapetalae</taxon>
        <taxon>rosids</taxon>
        <taxon>fabids</taxon>
        <taxon>Rosales</taxon>
        <taxon>Rosaceae</taxon>
        <taxon>Amygdaloideae</taxon>
        <taxon>Maleae</taxon>
        <taxon>Pyrus</taxon>
    </lineage>
</organism>
<evidence type="ECO:0000313" key="2">
    <source>
        <dbReference type="Proteomes" id="UP000327157"/>
    </source>
</evidence>
<keyword evidence="2" id="KW-1185">Reference proteome</keyword>